<protein>
    <recommendedName>
        <fullName evidence="2">DUF4412 domain-containing protein</fullName>
    </recommendedName>
</protein>
<name>A0ABU3GZC0_9SPHI</name>
<reference evidence="4" key="1">
    <citation type="submission" date="2023-07" db="EMBL/GenBank/DDBJ databases">
        <title>Functional and genomic diversity of the sorghum phyllosphere microbiome.</title>
        <authorList>
            <person name="Shade A."/>
        </authorList>
    </citation>
    <scope>NUCLEOTIDE SEQUENCE [LARGE SCALE GENOMIC DNA]</scope>
    <source>
        <strain evidence="4">SORGH_AS_0422</strain>
    </source>
</reference>
<dbReference type="Pfam" id="PF14371">
    <property type="entry name" value="DUF4412"/>
    <property type="match status" value="1"/>
</dbReference>
<dbReference type="EMBL" id="JAVLVU010000001">
    <property type="protein sequence ID" value="MDT3404966.1"/>
    <property type="molecule type" value="Genomic_DNA"/>
</dbReference>
<dbReference type="InterPro" id="IPR025524">
    <property type="entry name" value="DUF4412"/>
</dbReference>
<dbReference type="Proteomes" id="UP001258315">
    <property type="component" value="Unassembled WGS sequence"/>
</dbReference>
<feature type="signal peptide" evidence="1">
    <location>
        <begin position="1"/>
        <end position="22"/>
    </location>
</feature>
<keyword evidence="1" id="KW-0732">Signal</keyword>
<gene>
    <name evidence="3" type="ORF">QE417_004038</name>
</gene>
<dbReference type="RefSeq" id="WP_311952899.1">
    <property type="nucleotide sequence ID" value="NZ_JAVLVU010000001.1"/>
</dbReference>
<sequence>MNKLFSAAMGLALSATALTASAQKAYTEGTATYDATVNGQTVEAKVLFKGDSAATTRVQGPATIKIITFKDEALTVLVDVPVANMKKAAIGTPGEVEEAMAQMPNFTFTPGTETKVINGFNCTKVTAKDAKDGKTYDVWVSKDISAPSSAYSQVYAKAGGFPVQFTMNQMGMNITNTLKAISGDKVPAGTFSVPAGYDKMTLTELKAMSGGK</sequence>
<evidence type="ECO:0000259" key="2">
    <source>
        <dbReference type="Pfam" id="PF14371"/>
    </source>
</evidence>
<proteinExistence type="predicted"/>
<organism evidence="3 4">
    <name type="scientific">Mucilaginibacter terrae</name>
    <dbReference type="NCBI Taxonomy" id="1955052"/>
    <lineage>
        <taxon>Bacteria</taxon>
        <taxon>Pseudomonadati</taxon>
        <taxon>Bacteroidota</taxon>
        <taxon>Sphingobacteriia</taxon>
        <taxon>Sphingobacteriales</taxon>
        <taxon>Sphingobacteriaceae</taxon>
        <taxon>Mucilaginibacter</taxon>
    </lineage>
</organism>
<keyword evidence="4" id="KW-1185">Reference proteome</keyword>
<feature type="chain" id="PRO_5045450617" description="DUF4412 domain-containing protein" evidence="1">
    <location>
        <begin position="23"/>
        <end position="212"/>
    </location>
</feature>
<feature type="domain" description="DUF4412" evidence="2">
    <location>
        <begin position="113"/>
        <end position="197"/>
    </location>
</feature>
<evidence type="ECO:0000313" key="4">
    <source>
        <dbReference type="Proteomes" id="UP001258315"/>
    </source>
</evidence>
<evidence type="ECO:0000256" key="1">
    <source>
        <dbReference type="SAM" id="SignalP"/>
    </source>
</evidence>
<comment type="caution">
    <text evidence="3">The sequence shown here is derived from an EMBL/GenBank/DDBJ whole genome shotgun (WGS) entry which is preliminary data.</text>
</comment>
<evidence type="ECO:0000313" key="3">
    <source>
        <dbReference type="EMBL" id="MDT3404966.1"/>
    </source>
</evidence>
<accession>A0ABU3GZC0</accession>